<dbReference type="InterPro" id="IPR038740">
    <property type="entry name" value="BioF2-like_GNAT_dom"/>
</dbReference>
<dbReference type="InterPro" id="IPR019734">
    <property type="entry name" value="TPR_rpt"/>
</dbReference>
<dbReference type="Pfam" id="PF14559">
    <property type="entry name" value="TPR_19"/>
    <property type="match status" value="1"/>
</dbReference>
<feature type="domain" description="BioF2-like acetyltransferase" evidence="1">
    <location>
        <begin position="188"/>
        <end position="331"/>
    </location>
</feature>
<dbReference type="SMART" id="SM00028">
    <property type="entry name" value="TPR"/>
    <property type="match status" value="2"/>
</dbReference>
<dbReference type="Pfam" id="PF13480">
    <property type="entry name" value="Acetyltransf_6"/>
    <property type="match status" value="1"/>
</dbReference>
<dbReference type="AlphaFoldDB" id="A0A1I4DM71"/>
<dbReference type="Proteomes" id="UP000323300">
    <property type="component" value="Unassembled WGS sequence"/>
</dbReference>
<proteinExistence type="predicted"/>
<organism evidence="2 3">
    <name type="scientific">Neomesorhizobium albiziae</name>
    <dbReference type="NCBI Taxonomy" id="335020"/>
    <lineage>
        <taxon>Bacteria</taxon>
        <taxon>Pseudomonadati</taxon>
        <taxon>Pseudomonadota</taxon>
        <taxon>Alphaproteobacteria</taxon>
        <taxon>Hyphomicrobiales</taxon>
        <taxon>Phyllobacteriaceae</taxon>
        <taxon>Neomesorhizobium</taxon>
    </lineage>
</organism>
<dbReference type="SUPFAM" id="SSF55729">
    <property type="entry name" value="Acyl-CoA N-acyltransferases (Nat)"/>
    <property type="match status" value="1"/>
</dbReference>
<gene>
    <name evidence="2" type="ORF">SAMN04488498_11897</name>
</gene>
<dbReference type="RefSeq" id="WP_149762632.1">
    <property type="nucleotide sequence ID" value="NZ_BSPE01000023.1"/>
</dbReference>
<evidence type="ECO:0000313" key="2">
    <source>
        <dbReference type="EMBL" id="SFK94714.1"/>
    </source>
</evidence>
<dbReference type="EMBL" id="FOSL01000018">
    <property type="protein sequence ID" value="SFK94714.1"/>
    <property type="molecule type" value="Genomic_DNA"/>
</dbReference>
<dbReference type="InterPro" id="IPR016181">
    <property type="entry name" value="Acyl_CoA_acyltransferase"/>
</dbReference>
<protein>
    <submittedName>
        <fullName evidence="2">Tetratricopeptide repeat-containing protein</fullName>
    </submittedName>
</protein>
<name>A0A1I4DM71_9HYPH</name>
<sequence length="553" mass="62213">MHVDVITDLGDLAKLRENWDAIYARDPEAHYFLSHGFLSSYCRRFSGACLILAARVGDAGSRYVAFFPLRLRLRMNKHDAVFHNELNMAGNYAADYTGMVAEPEYGDRALIAFCRKLKTLNWRRLHLENLRMSDARIKLIVKHLSDDRIELRSLRRVNESDNIDNAICPIVTLPTSFDAYLDNQVGTNTRQKIRRFLRKVDRADQFRIRHTDATTLAADTDRLLELWRIRWQPRKGDRTLGLVRSFRTLIMDAFKDGALYFPSLWHGERMLGGLIILTDPVKKAMLFLMTGRDETFSEIPAGLVLHGHAIRHAIGEGIETYDFLRGNEPYKYSFGTRDVRLTSFLAQTRDGANLGGVLDRRSLNGVLEEAGRLHAAGDLTLAEKVYRQVLHTDARYPRALYGLGQLLATHGDHQAAANCYATLIGVAANSRKAWLRYAIELQTLARHAEAVAAFRRLLELQPGLSGAEYGLGRSLAALRRDEEAARVLRTVASVASSKNNALVRAKAEKQLRRLGAAAPAPLSHPLPLRLARLEGQIRLPKAMTAVGRFVTLN</sequence>
<evidence type="ECO:0000259" key="1">
    <source>
        <dbReference type="Pfam" id="PF13480"/>
    </source>
</evidence>
<accession>A0A1I4DM71</accession>
<evidence type="ECO:0000313" key="3">
    <source>
        <dbReference type="Proteomes" id="UP000323300"/>
    </source>
</evidence>
<dbReference type="Gene3D" id="1.25.40.10">
    <property type="entry name" value="Tetratricopeptide repeat domain"/>
    <property type="match status" value="1"/>
</dbReference>
<dbReference type="InterPro" id="IPR011990">
    <property type="entry name" value="TPR-like_helical_dom_sf"/>
</dbReference>
<reference evidence="2 3" key="1">
    <citation type="submission" date="2016-10" db="EMBL/GenBank/DDBJ databases">
        <authorList>
            <person name="Varghese N."/>
            <person name="Submissions S."/>
        </authorList>
    </citation>
    <scope>NUCLEOTIDE SEQUENCE [LARGE SCALE GENOMIC DNA]</scope>
    <source>
        <strain evidence="2 3">DSM 21822</strain>
    </source>
</reference>
<keyword evidence="3" id="KW-1185">Reference proteome</keyword>
<dbReference type="Pfam" id="PF13181">
    <property type="entry name" value="TPR_8"/>
    <property type="match status" value="1"/>
</dbReference>
<dbReference type="SUPFAM" id="SSF48452">
    <property type="entry name" value="TPR-like"/>
    <property type="match status" value="1"/>
</dbReference>
<dbReference type="Gene3D" id="3.40.630.30">
    <property type="match status" value="1"/>
</dbReference>
<dbReference type="OrthoDB" id="9808976at2"/>